<evidence type="ECO:0000313" key="1">
    <source>
        <dbReference type="EMBL" id="CAG9184808.1"/>
    </source>
</evidence>
<organism evidence="1 2">
    <name type="scientific">Cupriavidus laharis</name>
    <dbReference type="NCBI Taxonomy" id="151654"/>
    <lineage>
        <taxon>Bacteria</taxon>
        <taxon>Pseudomonadati</taxon>
        <taxon>Pseudomonadota</taxon>
        <taxon>Betaproteobacteria</taxon>
        <taxon>Burkholderiales</taxon>
        <taxon>Burkholderiaceae</taxon>
        <taxon>Cupriavidus</taxon>
    </lineage>
</organism>
<reference evidence="1 2" key="1">
    <citation type="submission" date="2021-08" db="EMBL/GenBank/DDBJ databases">
        <authorList>
            <person name="Peeters C."/>
        </authorList>
    </citation>
    <scope>NUCLEOTIDE SEQUENCE [LARGE SCALE GENOMIC DNA]</scope>
    <source>
        <strain evidence="1 2">LMG 23992</strain>
    </source>
</reference>
<evidence type="ECO:0008006" key="3">
    <source>
        <dbReference type="Google" id="ProtNLM"/>
    </source>
</evidence>
<dbReference type="Proteomes" id="UP000727654">
    <property type="component" value="Unassembled WGS sequence"/>
</dbReference>
<gene>
    <name evidence="1" type="ORF">LMG23992_05345</name>
</gene>
<evidence type="ECO:0000313" key="2">
    <source>
        <dbReference type="Proteomes" id="UP000727654"/>
    </source>
</evidence>
<dbReference type="InterPro" id="IPR015867">
    <property type="entry name" value="N-reg_PII/ATP_PRibTrfase_C"/>
</dbReference>
<dbReference type="Pfam" id="PF00543">
    <property type="entry name" value="P-II"/>
    <property type="match status" value="1"/>
</dbReference>
<dbReference type="SUPFAM" id="SSF54913">
    <property type="entry name" value="GlnB-like"/>
    <property type="match status" value="1"/>
</dbReference>
<dbReference type="InterPro" id="IPR011322">
    <property type="entry name" value="N-reg_PII-like_a/b"/>
</dbReference>
<protein>
    <recommendedName>
        <fullName evidence="3">Nitrogen regulatory protein P-II</fullName>
    </recommendedName>
</protein>
<accession>A0ABN7ZI22</accession>
<proteinExistence type="predicted"/>
<dbReference type="SMART" id="SM00938">
    <property type="entry name" value="P-II"/>
    <property type="match status" value="1"/>
</dbReference>
<dbReference type="Gene3D" id="3.30.70.120">
    <property type="match status" value="1"/>
</dbReference>
<comment type="caution">
    <text evidence="1">The sequence shown here is derived from an EMBL/GenBank/DDBJ whole genome shotgun (WGS) entry which is preliminary data.</text>
</comment>
<dbReference type="PROSITE" id="PS51343">
    <property type="entry name" value="PII_GLNB_DOM"/>
    <property type="match status" value="1"/>
</dbReference>
<name>A0ABN7ZI22_9BURK</name>
<keyword evidence="2" id="KW-1185">Reference proteome</keyword>
<sequence>MMTYPDSALLIVQPCVVKEAPMSTKCVIAIVPSELLEKLERRLATVHAPGLTATKVKGYGEYRNFFSSDLTTVHTKIEIFAEESDVEAITKAIIEVGQSTVPGAGIVAVIAVERFLHLHVPPGASVDTAE</sequence>
<dbReference type="InterPro" id="IPR002187">
    <property type="entry name" value="N-reg_PII"/>
</dbReference>
<dbReference type="EMBL" id="CAJZAI010000026">
    <property type="protein sequence ID" value="CAG9184808.1"/>
    <property type="molecule type" value="Genomic_DNA"/>
</dbReference>